<keyword evidence="2" id="KW-1185">Reference proteome</keyword>
<dbReference type="EMBL" id="CM046397">
    <property type="protein sequence ID" value="KAI8533794.1"/>
    <property type="molecule type" value="Genomic_DNA"/>
</dbReference>
<proteinExistence type="predicted"/>
<accession>A0ACC0LZJ5</accession>
<reference evidence="1" key="1">
    <citation type="submission" date="2022-02" db="EMBL/GenBank/DDBJ databases">
        <title>Plant Genome Project.</title>
        <authorList>
            <person name="Zhang R.-G."/>
        </authorList>
    </citation>
    <scope>NUCLEOTIDE SEQUENCE</scope>
    <source>
        <strain evidence="1">AT1</strain>
    </source>
</reference>
<organism evidence="1 2">
    <name type="scientific">Rhododendron molle</name>
    <name type="common">Chinese azalea</name>
    <name type="synonym">Azalea mollis</name>
    <dbReference type="NCBI Taxonomy" id="49168"/>
    <lineage>
        <taxon>Eukaryota</taxon>
        <taxon>Viridiplantae</taxon>
        <taxon>Streptophyta</taxon>
        <taxon>Embryophyta</taxon>
        <taxon>Tracheophyta</taxon>
        <taxon>Spermatophyta</taxon>
        <taxon>Magnoliopsida</taxon>
        <taxon>eudicotyledons</taxon>
        <taxon>Gunneridae</taxon>
        <taxon>Pentapetalae</taxon>
        <taxon>asterids</taxon>
        <taxon>Ericales</taxon>
        <taxon>Ericaceae</taxon>
        <taxon>Ericoideae</taxon>
        <taxon>Rhodoreae</taxon>
        <taxon>Rhododendron</taxon>
    </lineage>
</organism>
<evidence type="ECO:0000313" key="1">
    <source>
        <dbReference type="EMBL" id="KAI8533794.1"/>
    </source>
</evidence>
<sequence length="134" mass="14249">MENSSSAFRGLRTVSSFLMIALSLLVVSSTAVKATGNHHEYWSRWIPAKQATAACRGSIGECMGAGAGGGEFEIMDSESNRRILATTDNYISYGALQSNTVPCSVRGASYYNCQTGAQANPYSRGCSAITQCRS</sequence>
<evidence type="ECO:0000313" key="2">
    <source>
        <dbReference type="Proteomes" id="UP001062846"/>
    </source>
</evidence>
<gene>
    <name evidence="1" type="ORF">RHMOL_Rhmol10G0036700</name>
</gene>
<comment type="caution">
    <text evidence="1">The sequence shown here is derived from an EMBL/GenBank/DDBJ whole genome shotgun (WGS) entry which is preliminary data.</text>
</comment>
<protein>
    <submittedName>
        <fullName evidence="1">Uncharacterized protein</fullName>
    </submittedName>
</protein>
<name>A0ACC0LZJ5_RHOML</name>
<dbReference type="Proteomes" id="UP001062846">
    <property type="component" value="Chromosome 10"/>
</dbReference>